<evidence type="ECO:0000259" key="11">
    <source>
        <dbReference type="Pfam" id="PF00999"/>
    </source>
</evidence>
<keyword evidence="13" id="KW-1185">Reference proteome</keyword>
<keyword evidence="7" id="KW-0406">Ion transport</keyword>
<dbReference type="GO" id="GO:0051453">
    <property type="term" value="P:regulation of intracellular pH"/>
    <property type="evidence" value="ECO:0007669"/>
    <property type="project" value="TreeGrafter"/>
</dbReference>
<reference evidence="12" key="1">
    <citation type="submission" date="2020-07" db="EMBL/GenBank/DDBJ databases">
        <authorList>
            <person name="Pettersson B.M.F."/>
            <person name="Behra P.R.K."/>
            <person name="Ramesh M."/>
            <person name="Das S."/>
            <person name="Dasgupta S."/>
            <person name="Kirsebom L.A."/>
        </authorList>
    </citation>
    <scope>NUCLEOTIDE SEQUENCE</scope>
    <source>
        <strain evidence="12">DSM 44838</strain>
    </source>
</reference>
<keyword evidence="6" id="KW-0915">Sodium</keyword>
<reference evidence="12" key="2">
    <citation type="journal article" date="2022" name="BMC Genomics">
        <title>Comparative genome analysis of mycobacteria focusing on tRNA and non-coding RNA.</title>
        <authorList>
            <person name="Behra P.R.K."/>
            <person name="Pettersson B.M.F."/>
            <person name="Ramesh M."/>
            <person name="Das S."/>
            <person name="Dasgupta S."/>
            <person name="Kirsebom L.A."/>
        </authorList>
    </citation>
    <scope>NUCLEOTIDE SEQUENCE</scope>
    <source>
        <strain evidence="12">DSM 44838</strain>
    </source>
</reference>
<evidence type="ECO:0000256" key="3">
    <source>
        <dbReference type="ARBA" id="ARBA00022475"/>
    </source>
</evidence>
<evidence type="ECO:0000256" key="6">
    <source>
        <dbReference type="ARBA" id="ARBA00023053"/>
    </source>
</evidence>
<feature type="transmembrane region" description="Helical" evidence="10">
    <location>
        <begin position="127"/>
        <end position="149"/>
    </location>
</feature>
<dbReference type="Pfam" id="PF00999">
    <property type="entry name" value="Na_H_Exchanger"/>
    <property type="match status" value="1"/>
</dbReference>
<dbReference type="InterPro" id="IPR006153">
    <property type="entry name" value="Cation/H_exchanger_TM"/>
</dbReference>
<evidence type="ECO:0000256" key="1">
    <source>
        <dbReference type="ARBA" id="ARBA00004651"/>
    </source>
</evidence>
<keyword evidence="2" id="KW-0813">Transport</keyword>
<keyword evidence="8 10" id="KW-0472">Membrane</keyword>
<evidence type="ECO:0000256" key="10">
    <source>
        <dbReference type="SAM" id="Phobius"/>
    </source>
</evidence>
<protein>
    <submittedName>
        <fullName evidence="12">Cation:proton antiporter</fullName>
    </submittedName>
</protein>
<feature type="transmembrane region" description="Helical" evidence="10">
    <location>
        <begin position="99"/>
        <end position="121"/>
    </location>
</feature>
<accession>A0A9X2Z1N9</accession>
<evidence type="ECO:0000256" key="7">
    <source>
        <dbReference type="ARBA" id="ARBA00023065"/>
    </source>
</evidence>
<sequence>MTPKLGNANQLRRERGASPMALLLLLVIATVLLAPVAERMTVPYPVVMLMFGLVVGVVPGVSVPTVDGDWILPVVLPPLLFAAARRTSWRQFLDNRRAIGLLAVALVAVTAFAVAVVATAVVPGLPLIAGVALGAAVAPPDPVAATAVARKLRLPRRLRTILEGEGLSNDATSLVLYEVAVAATLTGAVSPVKAAGALTLAIAVGIGVGVVIAVAVRWLLIRLPAHPAGSGLILVLPFAAYAAADAAHGSGVLAVVTVALGLSRYGDVESAQTRLVSGTTWEIVELLLTGAAFAFVGLEIRNVAGSVPGPLDVAIWQALAVTAVVVVVRFAWIFPVTSVDERVRRRRGVEAEPVGWREMTVASWAGMRGVVTLAAVLALPSGTPGFPERDRLIFIAFVVIVTTMVLQGLTLPLVVKRLGVVASDDERHRATRELVRRARDAGSRRLDEIRGDGPWDAEILGHAQDNADRMWHSMEFTPAEPGDEQGARSADHAAAMNAVKDEILTAARQEISSARAESGVDPVVVDAVLKRLDARGSQPD</sequence>
<feature type="transmembrane region" description="Helical" evidence="10">
    <location>
        <begin position="195"/>
        <end position="220"/>
    </location>
</feature>
<dbReference type="Proteomes" id="UP001141629">
    <property type="component" value="Unassembled WGS sequence"/>
</dbReference>
<feature type="transmembrane region" description="Helical" evidence="10">
    <location>
        <begin position="232"/>
        <end position="263"/>
    </location>
</feature>
<gene>
    <name evidence="12" type="ORF">H7K45_12125</name>
</gene>
<feature type="transmembrane region" description="Helical" evidence="10">
    <location>
        <begin position="44"/>
        <end position="64"/>
    </location>
</feature>
<keyword evidence="4 10" id="KW-0812">Transmembrane</keyword>
<feature type="transmembrane region" description="Helical" evidence="10">
    <location>
        <begin position="392"/>
        <end position="415"/>
    </location>
</feature>
<dbReference type="PANTHER" id="PTHR10110:SF86">
    <property type="entry name" value="SODIUM_HYDROGEN EXCHANGER 7"/>
    <property type="match status" value="1"/>
</dbReference>
<evidence type="ECO:0000256" key="9">
    <source>
        <dbReference type="ARBA" id="ARBA00023201"/>
    </source>
</evidence>
<evidence type="ECO:0000256" key="8">
    <source>
        <dbReference type="ARBA" id="ARBA00023136"/>
    </source>
</evidence>
<dbReference type="GO" id="GO:0098719">
    <property type="term" value="P:sodium ion import across plasma membrane"/>
    <property type="evidence" value="ECO:0007669"/>
    <property type="project" value="TreeGrafter"/>
</dbReference>
<comment type="subcellular location">
    <subcellularLocation>
        <location evidence="1">Cell membrane</location>
        <topology evidence="1">Multi-pass membrane protein</topology>
    </subcellularLocation>
</comment>
<proteinExistence type="predicted"/>
<dbReference type="Gene3D" id="6.10.140.1330">
    <property type="match status" value="1"/>
</dbReference>
<feature type="transmembrane region" description="Helical" evidence="10">
    <location>
        <begin position="361"/>
        <end position="380"/>
    </location>
</feature>
<dbReference type="GO" id="GO:0015386">
    <property type="term" value="F:potassium:proton antiporter activity"/>
    <property type="evidence" value="ECO:0007669"/>
    <property type="project" value="TreeGrafter"/>
</dbReference>
<evidence type="ECO:0000256" key="4">
    <source>
        <dbReference type="ARBA" id="ARBA00022692"/>
    </source>
</evidence>
<feature type="transmembrane region" description="Helical" evidence="10">
    <location>
        <begin position="283"/>
        <end position="301"/>
    </location>
</feature>
<dbReference type="InterPro" id="IPR018422">
    <property type="entry name" value="Cation/H_exchanger_CPA1"/>
</dbReference>
<feature type="transmembrane region" description="Helical" evidence="10">
    <location>
        <begin position="313"/>
        <end position="334"/>
    </location>
</feature>
<dbReference type="PANTHER" id="PTHR10110">
    <property type="entry name" value="SODIUM/HYDROGEN EXCHANGER"/>
    <property type="match status" value="1"/>
</dbReference>
<keyword evidence="3" id="KW-1003">Cell membrane</keyword>
<evidence type="ECO:0000256" key="2">
    <source>
        <dbReference type="ARBA" id="ARBA00022448"/>
    </source>
</evidence>
<dbReference type="GO" id="GO:0005886">
    <property type="term" value="C:plasma membrane"/>
    <property type="evidence" value="ECO:0007669"/>
    <property type="project" value="UniProtKB-SubCell"/>
</dbReference>
<comment type="caution">
    <text evidence="12">The sequence shown here is derived from an EMBL/GenBank/DDBJ whole genome shotgun (WGS) entry which is preliminary data.</text>
</comment>
<feature type="domain" description="Cation/H+ exchanger transmembrane" evidence="11">
    <location>
        <begin position="28"/>
        <end position="416"/>
    </location>
</feature>
<evidence type="ECO:0000256" key="5">
    <source>
        <dbReference type="ARBA" id="ARBA00022989"/>
    </source>
</evidence>
<dbReference type="GO" id="GO:0015385">
    <property type="term" value="F:sodium:proton antiporter activity"/>
    <property type="evidence" value="ECO:0007669"/>
    <property type="project" value="InterPro"/>
</dbReference>
<dbReference type="EMBL" id="JACKVK010000008">
    <property type="protein sequence ID" value="MCV7421290.1"/>
    <property type="molecule type" value="Genomic_DNA"/>
</dbReference>
<evidence type="ECO:0000313" key="13">
    <source>
        <dbReference type="Proteomes" id="UP001141629"/>
    </source>
</evidence>
<dbReference type="AlphaFoldDB" id="A0A9X2Z1N9"/>
<feature type="transmembrane region" description="Helical" evidence="10">
    <location>
        <begin position="70"/>
        <end position="87"/>
    </location>
</feature>
<keyword evidence="9" id="KW-0739">Sodium transport</keyword>
<evidence type="ECO:0000313" key="12">
    <source>
        <dbReference type="EMBL" id="MCV7421290.1"/>
    </source>
</evidence>
<keyword evidence="5 10" id="KW-1133">Transmembrane helix</keyword>
<name>A0A9X2Z1N9_9MYCO</name>
<organism evidence="12 13">
    <name type="scientific">Mycobacterium yunnanensis</name>
    <dbReference type="NCBI Taxonomy" id="368477"/>
    <lineage>
        <taxon>Bacteria</taxon>
        <taxon>Bacillati</taxon>
        <taxon>Actinomycetota</taxon>
        <taxon>Actinomycetes</taxon>
        <taxon>Mycobacteriales</taxon>
        <taxon>Mycobacteriaceae</taxon>
        <taxon>Mycobacterium</taxon>
    </lineage>
</organism>
<feature type="transmembrane region" description="Helical" evidence="10">
    <location>
        <begin position="20"/>
        <end position="37"/>
    </location>
</feature>